<dbReference type="Proteomes" id="UP000031246">
    <property type="component" value="Unassembled WGS sequence"/>
</dbReference>
<dbReference type="Gene3D" id="3.10.560.10">
    <property type="entry name" value="Outer membrane lipoprotein wza domain like"/>
    <property type="match status" value="1"/>
</dbReference>
<dbReference type="AlphaFoldDB" id="A0A0C1FVP9"/>
<dbReference type="InterPro" id="IPR049712">
    <property type="entry name" value="Poly_export"/>
</dbReference>
<dbReference type="PROSITE" id="PS51257">
    <property type="entry name" value="PROKAR_LIPOPROTEIN"/>
    <property type="match status" value="1"/>
</dbReference>
<keyword evidence="1" id="KW-0732">Signal</keyword>
<dbReference type="EMBL" id="JSYN01000004">
    <property type="protein sequence ID" value="KIA95953.1"/>
    <property type="molecule type" value="Genomic_DNA"/>
</dbReference>
<feature type="transmembrane region" description="Helical" evidence="2">
    <location>
        <begin position="231"/>
        <end position="250"/>
    </location>
</feature>
<feature type="domain" description="Polysaccharide export protein N-terminal" evidence="3">
    <location>
        <begin position="41"/>
        <end position="132"/>
    </location>
</feature>
<dbReference type="Pfam" id="PF02563">
    <property type="entry name" value="Poly_export"/>
    <property type="match status" value="1"/>
</dbReference>
<keyword evidence="2" id="KW-1133">Transmembrane helix</keyword>
<dbReference type="Pfam" id="PF10531">
    <property type="entry name" value="SLBB"/>
    <property type="match status" value="1"/>
</dbReference>
<gene>
    <name evidence="5" type="ORF">OC25_05270</name>
</gene>
<dbReference type="PANTHER" id="PTHR33619">
    <property type="entry name" value="POLYSACCHARIDE EXPORT PROTEIN GFCE-RELATED"/>
    <property type="match status" value="1"/>
</dbReference>
<evidence type="ECO:0000256" key="2">
    <source>
        <dbReference type="SAM" id="Phobius"/>
    </source>
</evidence>
<comment type="caution">
    <text evidence="5">The sequence shown here is derived from an EMBL/GenBank/DDBJ whole genome shotgun (WGS) entry which is preliminary data.</text>
</comment>
<dbReference type="PANTHER" id="PTHR33619:SF3">
    <property type="entry name" value="POLYSACCHARIDE EXPORT PROTEIN GFCE-RELATED"/>
    <property type="match status" value="1"/>
</dbReference>
<evidence type="ECO:0000256" key="1">
    <source>
        <dbReference type="ARBA" id="ARBA00022729"/>
    </source>
</evidence>
<evidence type="ECO:0000313" key="5">
    <source>
        <dbReference type="EMBL" id="KIA95953.1"/>
    </source>
</evidence>
<keyword evidence="5" id="KW-0762">Sugar transport</keyword>
<evidence type="ECO:0000313" key="6">
    <source>
        <dbReference type="Proteomes" id="UP000031246"/>
    </source>
</evidence>
<dbReference type="InterPro" id="IPR019554">
    <property type="entry name" value="Soluble_ligand-bd"/>
</dbReference>
<name>A0A0C1FVP9_9SPHI</name>
<keyword evidence="5" id="KW-0813">Transport</keyword>
<keyword evidence="2" id="KW-0472">Membrane</keyword>
<dbReference type="Gene3D" id="3.30.1950.10">
    <property type="entry name" value="wza like domain"/>
    <property type="match status" value="1"/>
</dbReference>
<organism evidence="5 6">
    <name type="scientific">Pedobacter kyungheensis</name>
    <dbReference type="NCBI Taxonomy" id="1069985"/>
    <lineage>
        <taxon>Bacteria</taxon>
        <taxon>Pseudomonadati</taxon>
        <taxon>Bacteroidota</taxon>
        <taxon>Sphingobacteriia</taxon>
        <taxon>Sphingobacteriales</taxon>
        <taxon>Sphingobacteriaceae</taxon>
        <taxon>Pedobacter</taxon>
    </lineage>
</organism>
<protein>
    <submittedName>
        <fullName evidence="5">Sugar transporter</fullName>
    </submittedName>
</protein>
<proteinExistence type="predicted"/>
<feature type="domain" description="Soluble ligand binding" evidence="4">
    <location>
        <begin position="136"/>
        <end position="190"/>
    </location>
</feature>
<dbReference type="RefSeq" id="WP_039472518.1">
    <property type="nucleotide sequence ID" value="NZ_JSYN01000004.1"/>
</dbReference>
<accession>A0A0C1FVP9</accession>
<evidence type="ECO:0000259" key="3">
    <source>
        <dbReference type="Pfam" id="PF02563"/>
    </source>
</evidence>
<dbReference type="InterPro" id="IPR003715">
    <property type="entry name" value="Poly_export_N"/>
</dbReference>
<reference evidence="5 6" key="1">
    <citation type="submission" date="2014-10" db="EMBL/GenBank/DDBJ databases">
        <title>Pedobacter Kyungheensis.</title>
        <authorList>
            <person name="Anderson B.M."/>
            <person name="Newman J.D."/>
        </authorList>
    </citation>
    <scope>NUCLEOTIDE SEQUENCE [LARGE SCALE GENOMIC DNA]</scope>
    <source>
        <strain evidence="5 6">KACC 16221</strain>
    </source>
</reference>
<keyword evidence="6" id="KW-1185">Reference proteome</keyword>
<dbReference type="OrthoDB" id="662756at2"/>
<dbReference type="GO" id="GO:0015159">
    <property type="term" value="F:polysaccharide transmembrane transporter activity"/>
    <property type="evidence" value="ECO:0007669"/>
    <property type="project" value="InterPro"/>
</dbReference>
<evidence type="ECO:0000259" key="4">
    <source>
        <dbReference type="Pfam" id="PF10531"/>
    </source>
</evidence>
<keyword evidence="2" id="KW-0812">Transmembrane</keyword>
<sequence>MKKVILFIAIYTCLATGCAPRRDLVYFSNLAKQTSDEKLPSQEVKIQQNDLLSVSINSLNQESNVLFAVNTKAPSAENNYKVEGYRVNKDGMINLPVVGNVRLEGLTIEQAQNTISRELDKYVKKPVVDVQLVNFKVTVIGEVNRPSNFTVQGDNINLLQALGMAGDMTVYGKRDNVLVIREQNGQRVMKRLNLNNQDVMNSPFFFLKQNDIVYVEPDKSKASEYSTNTRVMPLVIASISAVAVLITAVLKQ</sequence>